<accession>A0ABD1ANJ4</accession>
<name>A0ABD1ANJ4_CARAN</name>
<evidence type="ECO:0000313" key="3">
    <source>
        <dbReference type="Proteomes" id="UP001558713"/>
    </source>
</evidence>
<keyword evidence="3" id="KW-1185">Reference proteome</keyword>
<dbReference type="Proteomes" id="UP001558713">
    <property type="component" value="Unassembled WGS sequence"/>
</dbReference>
<dbReference type="NCBIfam" id="TIGR01640">
    <property type="entry name" value="F_box_assoc_1"/>
    <property type="match status" value="1"/>
</dbReference>
<dbReference type="InterPro" id="IPR013187">
    <property type="entry name" value="F-box-assoc_dom_typ3"/>
</dbReference>
<feature type="domain" description="F-box associated beta-propeller type 3" evidence="1">
    <location>
        <begin position="9"/>
        <end position="230"/>
    </location>
</feature>
<dbReference type="Pfam" id="PF08268">
    <property type="entry name" value="FBA_3"/>
    <property type="match status" value="1"/>
</dbReference>
<evidence type="ECO:0000259" key="1">
    <source>
        <dbReference type="Pfam" id="PF08268"/>
    </source>
</evidence>
<evidence type="ECO:0000313" key="2">
    <source>
        <dbReference type="EMBL" id="KAL1208174.1"/>
    </source>
</evidence>
<reference evidence="2 3" key="1">
    <citation type="submission" date="2024-04" db="EMBL/GenBank/DDBJ databases">
        <title>Genome assembly C_amara_ONT_v2.</title>
        <authorList>
            <person name="Yant L."/>
            <person name="Moore C."/>
            <person name="Slenker M."/>
        </authorList>
    </citation>
    <scope>NUCLEOTIDE SEQUENCE [LARGE SCALE GENOMIC DNA]</scope>
    <source>
        <tissue evidence="2">Leaf</tissue>
    </source>
</reference>
<sequence length="253" mass="29082">MTCDLIWYKAVNPSVYGLICYGPPAKLMVYNPSTRRSISLPKIDCHRIKMHHYLGYDHINGDYKVLCMMEGKFHERVRGINKEPCVLTLGKENSWRTVENFPPHIRLVEFSEKCVDGVLYFGVLHVLDVYNYAVISIDVRSETFHLITCSEIPYGDALHLKLTNYEGKLALPVSVTPDCIIILWVLEDATKHEWSKKSYVLSTIDGLTYDSFRLFCAVNGGKVVTTIFCFAFNRWQYLTFSISFVAMIHVSLF</sequence>
<dbReference type="AlphaFoldDB" id="A0ABD1ANJ4"/>
<gene>
    <name evidence="2" type="ORF">V5N11_034892</name>
</gene>
<dbReference type="InterPro" id="IPR017451">
    <property type="entry name" value="F-box-assoc_interact_dom"/>
</dbReference>
<protein>
    <submittedName>
        <fullName evidence="2">F-box protein</fullName>
    </submittedName>
</protein>
<dbReference type="EMBL" id="JBANAX010000456">
    <property type="protein sequence ID" value="KAL1208174.1"/>
    <property type="molecule type" value="Genomic_DNA"/>
</dbReference>
<proteinExistence type="predicted"/>
<dbReference type="PANTHER" id="PTHR31111:SF106">
    <property type="entry name" value="F-BOX ASSOCIATED UBIQUITINATION EFFECTOR FAMILY PROTEIN"/>
    <property type="match status" value="1"/>
</dbReference>
<comment type="caution">
    <text evidence="2">The sequence shown here is derived from an EMBL/GenBank/DDBJ whole genome shotgun (WGS) entry which is preliminary data.</text>
</comment>
<organism evidence="2 3">
    <name type="scientific">Cardamine amara subsp. amara</name>
    <dbReference type="NCBI Taxonomy" id="228776"/>
    <lineage>
        <taxon>Eukaryota</taxon>
        <taxon>Viridiplantae</taxon>
        <taxon>Streptophyta</taxon>
        <taxon>Embryophyta</taxon>
        <taxon>Tracheophyta</taxon>
        <taxon>Spermatophyta</taxon>
        <taxon>Magnoliopsida</taxon>
        <taxon>eudicotyledons</taxon>
        <taxon>Gunneridae</taxon>
        <taxon>Pentapetalae</taxon>
        <taxon>rosids</taxon>
        <taxon>malvids</taxon>
        <taxon>Brassicales</taxon>
        <taxon>Brassicaceae</taxon>
        <taxon>Cardamineae</taxon>
        <taxon>Cardamine</taxon>
    </lineage>
</organism>
<dbReference type="PANTHER" id="PTHR31111">
    <property type="entry name" value="BNAA05G37150D PROTEIN-RELATED"/>
    <property type="match status" value="1"/>
</dbReference>